<evidence type="ECO:0000313" key="1">
    <source>
        <dbReference type="EMBL" id="OTF73025.1"/>
    </source>
</evidence>
<dbReference type="EMBL" id="MUJZ01053507">
    <property type="protein sequence ID" value="OTF73025.1"/>
    <property type="molecule type" value="Genomic_DNA"/>
</dbReference>
<gene>
    <name evidence="1" type="ORF">BLA29_002858</name>
</gene>
<sequence length="286" mass="32414">MFNSHLSVGTLLHAGPSCIIKPQSRLVNGVNRFLLVDYTQVKHRGICYSTLLCKQKGGVAIGKCGIGNSCCVFPQTCNSISVRNSTYFTSPEYPSLINGSKEVETNPDDYEHNNVYDDLSMIKEQSKNNQCSLTIHRMPGIHPICQIRLDIIEYEIEGHHHDDTNMIRYSDSEHGCRYINKQNNDVSSVQSHAGGGDDNDILDWITIRAMRHDHADIIKPLCPSSKVGQYVIVDVQQHIGPFYLTVHTGSWSGRRRWNLLINQIECDRNGYQNENEHRILMNTIDT</sequence>
<name>A0A1Y3B101_EURMA</name>
<keyword evidence="2" id="KW-1185">Reference proteome</keyword>
<dbReference type="Proteomes" id="UP000194236">
    <property type="component" value="Unassembled WGS sequence"/>
</dbReference>
<protein>
    <submittedName>
        <fullName evidence="1">Uncharacterized protein</fullName>
    </submittedName>
</protein>
<dbReference type="PANTHER" id="PTHR33236:SF11">
    <property type="entry name" value="CUB DOMAIN-CONTAINING PROTEIN"/>
    <property type="match status" value="1"/>
</dbReference>
<proteinExistence type="predicted"/>
<reference evidence="1 2" key="1">
    <citation type="submission" date="2017-03" db="EMBL/GenBank/DDBJ databases">
        <title>Genome Survey of Euroglyphus maynei.</title>
        <authorList>
            <person name="Arlian L.G."/>
            <person name="Morgan M.S."/>
            <person name="Rider S.D."/>
        </authorList>
    </citation>
    <scope>NUCLEOTIDE SEQUENCE [LARGE SCALE GENOMIC DNA]</scope>
    <source>
        <strain evidence="1">Arlian Lab</strain>
        <tissue evidence="1">Whole body</tissue>
    </source>
</reference>
<dbReference type="AlphaFoldDB" id="A0A1Y3B101"/>
<dbReference type="OrthoDB" id="6479909at2759"/>
<organism evidence="1 2">
    <name type="scientific">Euroglyphus maynei</name>
    <name type="common">Mayne's house dust mite</name>
    <dbReference type="NCBI Taxonomy" id="6958"/>
    <lineage>
        <taxon>Eukaryota</taxon>
        <taxon>Metazoa</taxon>
        <taxon>Ecdysozoa</taxon>
        <taxon>Arthropoda</taxon>
        <taxon>Chelicerata</taxon>
        <taxon>Arachnida</taxon>
        <taxon>Acari</taxon>
        <taxon>Acariformes</taxon>
        <taxon>Sarcoptiformes</taxon>
        <taxon>Astigmata</taxon>
        <taxon>Psoroptidia</taxon>
        <taxon>Analgoidea</taxon>
        <taxon>Pyroglyphidae</taxon>
        <taxon>Pyroglyphinae</taxon>
        <taxon>Euroglyphus</taxon>
    </lineage>
</organism>
<accession>A0A1Y3B101</accession>
<dbReference type="PANTHER" id="PTHR33236">
    <property type="entry name" value="INTRAFLAGELLAR TRANSPORT PROTEIN 122 FAMILY PROTEIN-RELATED"/>
    <property type="match status" value="1"/>
</dbReference>
<comment type="caution">
    <text evidence="1">The sequence shown here is derived from an EMBL/GenBank/DDBJ whole genome shotgun (WGS) entry which is preliminary data.</text>
</comment>
<evidence type="ECO:0000313" key="2">
    <source>
        <dbReference type="Proteomes" id="UP000194236"/>
    </source>
</evidence>